<dbReference type="KEGG" id="grs:C7S20_06550"/>
<protein>
    <submittedName>
        <fullName evidence="7">Sodium:proton exchanger</fullName>
    </submittedName>
</protein>
<dbReference type="GO" id="GO:0055085">
    <property type="term" value="P:transmembrane transport"/>
    <property type="evidence" value="ECO:0007669"/>
    <property type="project" value="InterPro"/>
</dbReference>
<keyword evidence="2 5" id="KW-0812">Transmembrane</keyword>
<evidence type="ECO:0000256" key="3">
    <source>
        <dbReference type="ARBA" id="ARBA00022989"/>
    </source>
</evidence>
<feature type="transmembrane region" description="Helical" evidence="5">
    <location>
        <begin position="289"/>
        <end position="310"/>
    </location>
</feature>
<keyword evidence="3 5" id="KW-1133">Transmembrane helix</keyword>
<reference evidence="8" key="1">
    <citation type="submission" date="2018-03" db="EMBL/GenBank/DDBJ databases">
        <title>Gramella fulva sp. nov., isolated from a dry surface of tidal flat.</title>
        <authorList>
            <person name="Hwang S.H."/>
            <person name="Hwang W.M."/>
            <person name="Kang K."/>
            <person name="Ahn T.-Y."/>
        </authorList>
    </citation>
    <scope>NUCLEOTIDE SEQUENCE [LARGE SCALE GENOMIC DNA]</scope>
    <source>
        <strain evidence="8">SH35</strain>
    </source>
</reference>
<dbReference type="OrthoDB" id="57558at2"/>
<feature type="transmembrane region" description="Helical" evidence="5">
    <location>
        <begin position="342"/>
        <end position="359"/>
    </location>
</feature>
<evidence type="ECO:0000313" key="8">
    <source>
        <dbReference type="Proteomes" id="UP000241507"/>
    </source>
</evidence>
<evidence type="ECO:0000256" key="1">
    <source>
        <dbReference type="ARBA" id="ARBA00004141"/>
    </source>
</evidence>
<feature type="transmembrane region" description="Helical" evidence="5">
    <location>
        <begin position="63"/>
        <end position="85"/>
    </location>
</feature>
<sequence>MKKLLFYLVPSFLAVLTAMLIRFLKIEPSSYVLTSVYGLAFVAIGFMLTWAAEVTKNFISHGITVAILGLIVVLPEYAVDIYYSYMAGLHPEGKYTQLATANMTGSNRLLIGIGWSLIGLLYWIHNKKKAVKLKKANSVELIFLALATLYSFVIILKKTISLLDMGVLFGLYAAYIYRLNKYKKEEGEEEEIGPAKIIVEQSKNKQIWIIILLGITAIAGLLSLAEPFSESLVTTGKALGINRYLIVQWLAPIASESPEIIIAIMFVINGRPETSLGTLITSKVNQWTLLIGMIPLAFSIAAGKIAALPLSEMQGQQLFLTSAQSVFAVSLILNRKLHVRDSIILMILFLTQLVLGFIYQHDNAMSLKILNYGSWVYLAFGIIAMVKHQKRILPIFKKGLWKSN</sequence>
<keyword evidence="4 5" id="KW-0472">Membrane</keyword>
<dbReference type="EMBL" id="CP028136">
    <property type="protein sequence ID" value="AVR44958.1"/>
    <property type="molecule type" value="Genomic_DNA"/>
</dbReference>
<name>A0A2R3Z3Z8_9FLAO</name>
<proteinExistence type="predicted"/>
<feature type="transmembrane region" description="Helical" evidence="5">
    <location>
        <begin position="245"/>
        <end position="268"/>
    </location>
</feature>
<feature type="transmembrane region" description="Helical" evidence="5">
    <location>
        <begin position="30"/>
        <end position="51"/>
    </location>
</feature>
<feature type="transmembrane region" description="Helical" evidence="5">
    <location>
        <begin position="316"/>
        <end position="333"/>
    </location>
</feature>
<feature type="transmembrane region" description="Helical" evidence="5">
    <location>
        <begin position="5"/>
        <end position="24"/>
    </location>
</feature>
<evidence type="ECO:0000256" key="5">
    <source>
        <dbReference type="SAM" id="Phobius"/>
    </source>
</evidence>
<dbReference type="InterPro" id="IPR004837">
    <property type="entry name" value="NaCa_Exmemb"/>
</dbReference>
<feature type="domain" description="Sodium/calcium exchanger membrane region" evidence="6">
    <location>
        <begin position="211"/>
        <end position="355"/>
    </location>
</feature>
<dbReference type="GO" id="GO:0016020">
    <property type="term" value="C:membrane"/>
    <property type="evidence" value="ECO:0007669"/>
    <property type="project" value="UniProtKB-SubCell"/>
</dbReference>
<evidence type="ECO:0000256" key="2">
    <source>
        <dbReference type="ARBA" id="ARBA00022692"/>
    </source>
</evidence>
<dbReference type="RefSeq" id="WP_107011736.1">
    <property type="nucleotide sequence ID" value="NZ_CP028136.1"/>
</dbReference>
<dbReference type="Pfam" id="PF01699">
    <property type="entry name" value="Na_Ca_ex"/>
    <property type="match status" value="2"/>
</dbReference>
<comment type="subcellular location">
    <subcellularLocation>
        <location evidence="1">Membrane</location>
        <topology evidence="1">Multi-pass membrane protein</topology>
    </subcellularLocation>
</comment>
<accession>A0A2R3Z3Z8</accession>
<feature type="transmembrane region" description="Helical" evidence="5">
    <location>
        <begin position="207"/>
        <end position="225"/>
    </location>
</feature>
<feature type="transmembrane region" description="Helical" evidence="5">
    <location>
        <begin position="160"/>
        <end position="177"/>
    </location>
</feature>
<evidence type="ECO:0000256" key="4">
    <source>
        <dbReference type="ARBA" id="ARBA00023136"/>
    </source>
</evidence>
<evidence type="ECO:0000259" key="6">
    <source>
        <dbReference type="Pfam" id="PF01699"/>
    </source>
</evidence>
<dbReference type="Proteomes" id="UP000241507">
    <property type="component" value="Chromosome"/>
</dbReference>
<feature type="domain" description="Sodium/calcium exchanger membrane region" evidence="6">
    <location>
        <begin position="36"/>
        <end position="177"/>
    </location>
</feature>
<feature type="transmembrane region" description="Helical" evidence="5">
    <location>
        <begin position="105"/>
        <end position="124"/>
    </location>
</feature>
<feature type="transmembrane region" description="Helical" evidence="5">
    <location>
        <begin position="365"/>
        <end position="386"/>
    </location>
</feature>
<gene>
    <name evidence="7" type="ORF">C7S20_06550</name>
</gene>
<keyword evidence="8" id="KW-1185">Reference proteome</keyword>
<dbReference type="InterPro" id="IPR044880">
    <property type="entry name" value="NCX_ion-bd_dom_sf"/>
</dbReference>
<organism evidence="7 8">
    <name type="scientific">Christiangramia fulva</name>
    <dbReference type="NCBI Taxonomy" id="2126553"/>
    <lineage>
        <taxon>Bacteria</taxon>
        <taxon>Pseudomonadati</taxon>
        <taxon>Bacteroidota</taxon>
        <taxon>Flavobacteriia</taxon>
        <taxon>Flavobacteriales</taxon>
        <taxon>Flavobacteriaceae</taxon>
        <taxon>Christiangramia</taxon>
    </lineage>
</organism>
<feature type="transmembrane region" description="Helical" evidence="5">
    <location>
        <begin position="136"/>
        <end position="154"/>
    </location>
</feature>
<dbReference type="Gene3D" id="1.20.1420.30">
    <property type="entry name" value="NCX, central ion-binding region"/>
    <property type="match status" value="2"/>
</dbReference>
<evidence type="ECO:0000313" key="7">
    <source>
        <dbReference type="EMBL" id="AVR44958.1"/>
    </source>
</evidence>
<dbReference type="AlphaFoldDB" id="A0A2R3Z3Z8"/>